<dbReference type="SUPFAM" id="SSF51197">
    <property type="entry name" value="Clavaminate synthase-like"/>
    <property type="match status" value="1"/>
</dbReference>
<evidence type="ECO:0000259" key="2">
    <source>
        <dbReference type="Pfam" id="PF02668"/>
    </source>
</evidence>
<dbReference type="InterPro" id="IPR050411">
    <property type="entry name" value="AlphaKG_dependent_hydroxylases"/>
</dbReference>
<dbReference type="RefSeq" id="XP_070916541.1">
    <property type="nucleotide sequence ID" value="XM_071060440.1"/>
</dbReference>
<dbReference type="InterPro" id="IPR042098">
    <property type="entry name" value="TauD-like_sf"/>
</dbReference>
<reference evidence="3 4" key="1">
    <citation type="submission" date="2024-09" db="EMBL/GenBank/DDBJ databases">
        <title>Itraconazole resistance in Madurella fahalii resulting from another homologue of gene encoding cytochrome P450 14-alpha sterol demethylase (CYP51).</title>
        <authorList>
            <person name="Yoshioka I."/>
            <person name="Fahal A.H."/>
            <person name="Kaneko S."/>
            <person name="Yaguchi T."/>
        </authorList>
    </citation>
    <scope>NUCLEOTIDE SEQUENCE [LARGE SCALE GENOMIC DNA]</scope>
    <source>
        <strain evidence="3 4">IFM 68171</strain>
    </source>
</reference>
<organism evidence="3 4">
    <name type="scientific">Madurella fahalii</name>
    <dbReference type="NCBI Taxonomy" id="1157608"/>
    <lineage>
        <taxon>Eukaryota</taxon>
        <taxon>Fungi</taxon>
        <taxon>Dikarya</taxon>
        <taxon>Ascomycota</taxon>
        <taxon>Pezizomycotina</taxon>
        <taxon>Sordariomycetes</taxon>
        <taxon>Sordariomycetidae</taxon>
        <taxon>Sordariales</taxon>
        <taxon>Sordariales incertae sedis</taxon>
        <taxon>Madurella</taxon>
    </lineage>
</organism>
<keyword evidence="4" id="KW-1185">Reference proteome</keyword>
<dbReference type="PANTHER" id="PTHR10696:SF54">
    <property type="entry name" value="FAMILY OXIDOREDUCTASE, PUTATIVE (AFU_ORTHOLOGUE AFUA_4G13850)-RELATED"/>
    <property type="match status" value="1"/>
</dbReference>
<dbReference type="PANTHER" id="PTHR10696">
    <property type="entry name" value="GAMMA-BUTYROBETAINE HYDROXYLASE-RELATED"/>
    <property type="match status" value="1"/>
</dbReference>
<dbReference type="Pfam" id="PF02668">
    <property type="entry name" value="TauD"/>
    <property type="match status" value="1"/>
</dbReference>
<dbReference type="EMBL" id="BAAFSV010000002">
    <property type="protein sequence ID" value="GAB1314810.1"/>
    <property type="molecule type" value="Genomic_DNA"/>
</dbReference>
<sequence>MSVGSRDTAVRHLLKMEKGSNDIVCNGDPAPIAAETVWFDGHPMAWLPDDFDNADGTVDPSYVVDIDEHGVADVEEALESFKQLGLDGDAVTRNSFPLPTLQAQLERACRDVHQGRGFAIVRGLDPRKYTAQDNVTIFLGVANYIGEQRGAQDKRGTMLTHVTDSKIWTTPPELRHGIHTTSGLAWHCDMGTDVLALHIRSLAETGGSTYVASSWTIYRELVASFPEVLETLRHPGWPIQVSGSPPRHVVAPLLHVSRDKILISVDPGRLGLHPATARTGRESPVPALNPSQLEALRVLSSLASKYRHRLDTKPGDMVFINNLSLLHARDPYVDAKKGPGRHLVRLWLRNPALAWQIPKSMSVPWEAAFGPDGNGLPGLSGNTDRRYPVLPTLEYKLPKYTAGSAAFIIEDNDDVNGKGSA</sequence>
<gene>
    <name evidence="3" type="ORF">MFIFM68171_05020</name>
</gene>
<dbReference type="Proteomes" id="UP001628179">
    <property type="component" value="Unassembled WGS sequence"/>
</dbReference>
<dbReference type="InterPro" id="IPR003819">
    <property type="entry name" value="TauD/TfdA-like"/>
</dbReference>
<accession>A0ABQ0GAL8</accession>
<comment type="caution">
    <text evidence="3">The sequence shown here is derived from an EMBL/GenBank/DDBJ whole genome shotgun (WGS) entry which is preliminary data.</text>
</comment>
<dbReference type="GeneID" id="98175763"/>
<feature type="domain" description="TauD/TfdA-like" evidence="2">
    <location>
        <begin position="93"/>
        <end position="347"/>
    </location>
</feature>
<keyword evidence="1" id="KW-0560">Oxidoreductase</keyword>
<dbReference type="Gene3D" id="3.60.130.10">
    <property type="entry name" value="Clavaminate synthase-like"/>
    <property type="match status" value="1"/>
</dbReference>
<name>A0ABQ0GAL8_9PEZI</name>
<protein>
    <submittedName>
        <fullName evidence="3">TauD/TfdA-like domain-containing protein</fullName>
    </submittedName>
</protein>
<evidence type="ECO:0000256" key="1">
    <source>
        <dbReference type="ARBA" id="ARBA00023002"/>
    </source>
</evidence>
<evidence type="ECO:0000313" key="3">
    <source>
        <dbReference type="EMBL" id="GAB1314810.1"/>
    </source>
</evidence>
<proteinExistence type="predicted"/>
<evidence type="ECO:0000313" key="4">
    <source>
        <dbReference type="Proteomes" id="UP001628179"/>
    </source>
</evidence>